<feature type="domain" description="Nose resistant-to-fluoxetine protein N-terminal" evidence="2">
    <location>
        <begin position="116"/>
        <end position="244"/>
    </location>
</feature>
<feature type="transmembrane region" description="Helical" evidence="1">
    <location>
        <begin position="662"/>
        <end position="681"/>
    </location>
</feature>
<dbReference type="PANTHER" id="PTHR11161">
    <property type="entry name" value="O-ACYLTRANSFERASE"/>
    <property type="match status" value="1"/>
</dbReference>
<dbReference type="InterPro" id="IPR002656">
    <property type="entry name" value="Acyl_transf_3_dom"/>
</dbReference>
<accession>A0ABQ9E4Y2</accession>
<feature type="transmembrane region" description="Helical" evidence="1">
    <location>
        <begin position="693"/>
        <end position="717"/>
    </location>
</feature>
<feature type="transmembrane region" description="Helical" evidence="1">
    <location>
        <begin position="505"/>
        <end position="525"/>
    </location>
</feature>
<keyword evidence="1" id="KW-0812">Transmembrane</keyword>
<feature type="transmembrane region" description="Helical" evidence="1">
    <location>
        <begin position="630"/>
        <end position="650"/>
    </location>
</feature>
<feature type="transmembrane region" description="Helical" evidence="1">
    <location>
        <begin position="585"/>
        <end position="606"/>
    </location>
</feature>
<evidence type="ECO:0000256" key="1">
    <source>
        <dbReference type="SAM" id="Phobius"/>
    </source>
</evidence>
<dbReference type="PANTHER" id="PTHR11161:SF0">
    <property type="entry name" value="O-ACYLTRANSFERASE LIKE PROTEIN"/>
    <property type="match status" value="1"/>
</dbReference>
<keyword evidence="1" id="KW-1133">Transmembrane helix</keyword>
<organism evidence="3 4">
    <name type="scientific">Tegillarca granosa</name>
    <name type="common">Malaysian cockle</name>
    <name type="synonym">Anadara granosa</name>
    <dbReference type="NCBI Taxonomy" id="220873"/>
    <lineage>
        <taxon>Eukaryota</taxon>
        <taxon>Metazoa</taxon>
        <taxon>Spiralia</taxon>
        <taxon>Lophotrochozoa</taxon>
        <taxon>Mollusca</taxon>
        <taxon>Bivalvia</taxon>
        <taxon>Autobranchia</taxon>
        <taxon>Pteriomorphia</taxon>
        <taxon>Arcoida</taxon>
        <taxon>Arcoidea</taxon>
        <taxon>Arcidae</taxon>
        <taxon>Tegillarca</taxon>
    </lineage>
</organism>
<keyword evidence="4" id="KW-1185">Reference proteome</keyword>
<dbReference type="Pfam" id="PF20146">
    <property type="entry name" value="NRF"/>
    <property type="match status" value="1"/>
</dbReference>
<dbReference type="EMBL" id="JARBDR010000919">
    <property type="protein sequence ID" value="KAJ8300468.1"/>
    <property type="molecule type" value="Genomic_DNA"/>
</dbReference>
<gene>
    <name evidence="3" type="ORF">KUTeg_021987</name>
</gene>
<sequence>MKTLHDAFRMRHTTSNEEQVYHLFRKFKMKTAKTHSTDRYPSVKCFNGDLSYTELMRSLENRLNGEREKPTHILNSIDLIESLDALDRRDLIQQANYHLNQERFDLSKVAVSYNVSEKCLNHTKIFLEGLFGKQTWALKMIDALGKLPSDILEGNLAWFGSYDECKKVTALENPFRGQFCQIGVPIGPVDPANPMSNIFAYLKLGTCFPDSCSSSDALALVNTALSLLPLGNTTIAANIGICQENTLEYDTKAIAYLNFLPKQSQIAKSIEVLNGESPSYSGEKYNQDEYKPLLGDQTPIEKTKEQGLLEKMLLSFSMYSNGKKLLSTNQASGSLECVHGIRFFSMTWVILGHTYAFCFNSANNLATFFPEILNRWTFQAIGNALVSVDSFFTISGLLMSYLVLKEMKKNDGKLNWPMYYFHRFWRLTPPYMLVMMVYVPLFPYFSEGPIWPQKGVEKNFCEDSWWTNLLYVNNFVKVDSGCFGWAWYLANDMQFYVISPLFSEIAGVILCLVTLIGVFITTGIISTVNKLPPSLIGGGDHNTDASRYMLDYYIKPYCRMGPYINGILTGYILYKTNCKVRLNKFVNLAGWAVATGLACAVLYGLYDPINGRNPLSVEVSALYNTTHRTVWGACLCWVIFSCVTGNGGFVNTILSWKAIVPLSRLTYCAYLVHPIIMYTYYNSVRQPLYLTDFTMIILFLGFLVISYGVAFVVSLTFESPMMGLEKAIFRREEKKGNK</sequence>
<feature type="transmembrane region" description="Helical" evidence="1">
    <location>
        <begin position="384"/>
        <end position="404"/>
    </location>
</feature>
<evidence type="ECO:0000313" key="4">
    <source>
        <dbReference type="Proteomes" id="UP001217089"/>
    </source>
</evidence>
<evidence type="ECO:0000313" key="3">
    <source>
        <dbReference type="EMBL" id="KAJ8300468.1"/>
    </source>
</evidence>
<dbReference type="Pfam" id="PF01757">
    <property type="entry name" value="Acyl_transf_3"/>
    <property type="match status" value="1"/>
</dbReference>
<dbReference type="Proteomes" id="UP001217089">
    <property type="component" value="Unassembled WGS sequence"/>
</dbReference>
<proteinExistence type="predicted"/>
<dbReference type="InterPro" id="IPR052728">
    <property type="entry name" value="O2_lipid_transport_reg"/>
</dbReference>
<reference evidence="3 4" key="1">
    <citation type="submission" date="2022-12" db="EMBL/GenBank/DDBJ databases">
        <title>Chromosome-level genome of Tegillarca granosa.</title>
        <authorList>
            <person name="Kim J."/>
        </authorList>
    </citation>
    <scope>NUCLEOTIDE SEQUENCE [LARGE SCALE GENOMIC DNA]</scope>
    <source>
        <strain evidence="3">Teg-2019</strain>
        <tissue evidence="3">Adductor muscle</tissue>
    </source>
</reference>
<feature type="transmembrane region" description="Helical" evidence="1">
    <location>
        <begin position="424"/>
        <end position="445"/>
    </location>
</feature>
<dbReference type="SMART" id="SM00703">
    <property type="entry name" value="NRF"/>
    <property type="match status" value="1"/>
</dbReference>
<protein>
    <recommendedName>
        <fullName evidence="2">Nose resistant-to-fluoxetine protein N-terminal domain-containing protein</fullName>
    </recommendedName>
</protein>
<name>A0ABQ9E4Y2_TEGGR</name>
<dbReference type="InterPro" id="IPR006621">
    <property type="entry name" value="Nose-resist-to-fluoxetine_N"/>
</dbReference>
<comment type="caution">
    <text evidence="3">The sequence shown here is derived from an EMBL/GenBank/DDBJ whole genome shotgun (WGS) entry which is preliminary data.</text>
</comment>
<evidence type="ECO:0000259" key="2">
    <source>
        <dbReference type="SMART" id="SM00703"/>
    </source>
</evidence>
<keyword evidence="1" id="KW-0472">Membrane</keyword>